<evidence type="ECO:0000259" key="1">
    <source>
        <dbReference type="Pfam" id="PF00174"/>
    </source>
</evidence>
<gene>
    <name evidence="2" type="ORF">PSA7680_03591</name>
</gene>
<dbReference type="InterPro" id="IPR036374">
    <property type="entry name" value="OxRdtase_Mopterin-bd_sf"/>
</dbReference>
<dbReference type="Pfam" id="PF00174">
    <property type="entry name" value="Oxidored_molyb"/>
    <property type="match status" value="1"/>
</dbReference>
<dbReference type="RefSeq" id="WP_085870054.1">
    <property type="nucleotide sequence ID" value="NZ_FWFQ01000046.1"/>
</dbReference>
<dbReference type="AlphaFoldDB" id="A0A1Y5TNP9"/>
<feature type="domain" description="Oxidoreductase molybdopterin-binding" evidence="1">
    <location>
        <begin position="77"/>
        <end position="155"/>
    </location>
</feature>
<dbReference type="InterPro" id="IPR000572">
    <property type="entry name" value="OxRdtase_Mopterin-bd_dom"/>
</dbReference>
<dbReference type="OrthoDB" id="9798763at2"/>
<reference evidence="2 3" key="1">
    <citation type="submission" date="2017-03" db="EMBL/GenBank/DDBJ databases">
        <authorList>
            <person name="Afonso C.L."/>
            <person name="Miller P.J."/>
            <person name="Scott M.A."/>
            <person name="Spackman E."/>
            <person name="Goraichik I."/>
            <person name="Dimitrov K.M."/>
            <person name="Suarez D.L."/>
            <person name="Swayne D.E."/>
        </authorList>
    </citation>
    <scope>NUCLEOTIDE SEQUENCE [LARGE SCALE GENOMIC DNA]</scope>
    <source>
        <strain evidence="2 3">CECT 7680</strain>
    </source>
</reference>
<dbReference type="SUPFAM" id="SSF56524">
    <property type="entry name" value="Oxidoreductase molybdopterin-binding domain"/>
    <property type="match status" value="1"/>
</dbReference>
<protein>
    <submittedName>
        <fullName evidence="2">Oxidoreductase molybdopterin binding domain protein</fullName>
    </submittedName>
</protein>
<dbReference type="Proteomes" id="UP000193409">
    <property type="component" value="Unassembled WGS sequence"/>
</dbReference>
<proteinExistence type="predicted"/>
<name>A0A1Y5TNP9_9RHOB</name>
<sequence length="176" mass="18227">MHVPVAFRALIAPLAIALGLVIGLPLGPQPAPTSAATPASEPGAAVAGGALAIQLPGSPALTLDMETLRSLRRTEFTTTTIWTSGRHSFAGVALSDLLAHLGRQASAVRATALNDYAALIPAADLRPGHGPIIAYEMDGAPLPRRGFGPLWIIYPFDASAAFRTESVYARSVSHTA</sequence>
<dbReference type="Gene3D" id="3.90.420.10">
    <property type="entry name" value="Oxidoreductase, molybdopterin-binding domain"/>
    <property type="match status" value="1"/>
</dbReference>
<keyword evidence="3" id="KW-1185">Reference proteome</keyword>
<dbReference type="EMBL" id="FWFQ01000046">
    <property type="protein sequence ID" value="SLN67959.1"/>
    <property type="molecule type" value="Genomic_DNA"/>
</dbReference>
<accession>A0A1Y5TNP9</accession>
<organism evidence="2 3">
    <name type="scientific">Pseudoruegeria aquimaris</name>
    <dbReference type="NCBI Taxonomy" id="393663"/>
    <lineage>
        <taxon>Bacteria</taxon>
        <taxon>Pseudomonadati</taxon>
        <taxon>Pseudomonadota</taxon>
        <taxon>Alphaproteobacteria</taxon>
        <taxon>Rhodobacterales</taxon>
        <taxon>Roseobacteraceae</taxon>
        <taxon>Pseudoruegeria</taxon>
    </lineage>
</organism>
<evidence type="ECO:0000313" key="3">
    <source>
        <dbReference type="Proteomes" id="UP000193409"/>
    </source>
</evidence>
<evidence type="ECO:0000313" key="2">
    <source>
        <dbReference type="EMBL" id="SLN67959.1"/>
    </source>
</evidence>